<accession>A0ACD1A6X8</accession>
<reference evidence="1" key="1">
    <citation type="submission" date="2019-08" db="EMBL/GenBank/DDBJ databases">
        <title>Genome sequence of Clostridiales bacterium MT110.</title>
        <authorList>
            <person name="Cao J."/>
        </authorList>
    </citation>
    <scope>NUCLEOTIDE SEQUENCE</scope>
    <source>
        <strain evidence="1">MT110</strain>
    </source>
</reference>
<dbReference type="Proteomes" id="UP000594014">
    <property type="component" value="Chromosome"/>
</dbReference>
<keyword evidence="2" id="KW-1185">Reference proteome</keyword>
<name>A0ACD1A6X8_9FIRM</name>
<organism evidence="1 2">
    <name type="scientific">Anoxybacterium hadale</name>
    <dbReference type="NCBI Taxonomy" id="3408580"/>
    <lineage>
        <taxon>Bacteria</taxon>
        <taxon>Bacillati</taxon>
        <taxon>Bacillota</taxon>
        <taxon>Clostridia</taxon>
        <taxon>Peptostreptococcales</taxon>
        <taxon>Anaerovoracaceae</taxon>
        <taxon>Anoxybacterium</taxon>
    </lineage>
</organism>
<sequence>MYTSLIAYLFAGGAVVLAEMGDKTQLLAMAFATKYKASKVLIGVLIATTLNHALAVAVGNYITRFDSAQIWIQGLASLSFVFFGLWTIRGDKLDGEENKISKYGPIVTVSIAFFIAEMGDKTQLATIALAAKFPLEPVWVLLGTLTGMMIADAIGIIIGVVMCKRIPERTVKLVSAGAFIVFGFIGSYQVLKEQMMLDTRGIIVCLMLLLVVTAGSAYYLIRKDHNKAERERPAGAYCELKRVSADQPEKLR</sequence>
<gene>
    <name evidence="1" type="ORF">FRZ06_01640</name>
</gene>
<protein>
    <submittedName>
        <fullName evidence="1">TMEM165/GDT1 family protein</fullName>
    </submittedName>
</protein>
<dbReference type="EMBL" id="CP042469">
    <property type="protein sequence ID" value="QOX62143.1"/>
    <property type="molecule type" value="Genomic_DNA"/>
</dbReference>
<evidence type="ECO:0000313" key="2">
    <source>
        <dbReference type="Proteomes" id="UP000594014"/>
    </source>
</evidence>
<evidence type="ECO:0000313" key="1">
    <source>
        <dbReference type="EMBL" id="QOX62143.1"/>
    </source>
</evidence>
<proteinExistence type="predicted"/>